<dbReference type="InterPro" id="IPR050491">
    <property type="entry name" value="AmpC-like"/>
</dbReference>
<gene>
    <name evidence="3" type="ORF">DRF65_19625</name>
</gene>
<dbReference type="SUPFAM" id="SSF56601">
    <property type="entry name" value="beta-lactamase/transpeptidase-like"/>
    <property type="match status" value="1"/>
</dbReference>
<dbReference type="Proteomes" id="UP000256686">
    <property type="component" value="Unassembled WGS sequence"/>
</dbReference>
<feature type="domain" description="Beta-lactamase-related" evidence="2">
    <location>
        <begin position="150"/>
        <end position="437"/>
    </location>
</feature>
<comment type="caution">
    <text evidence="3">The sequence shown here is derived from an EMBL/GenBank/DDBJ whole genome shotgun (WGS) entry which is preliminary data.</text>
</comment>
<dbReference type="PANTHER" id="PTHR46825">
    <property type="entry name" value="D-ALANYL-D-ALANINE-CARBOXYPEPTIDASE/ENDOPEPTIDASE AMPH"/>
    <property type="match status" value="1"/>
</dbReference>
<keyword evidence="4" id="KW-1185">Reference proteome</keyword>
<dbReference type="EMBL" id="QNVT01000022">
    <property type="protein sequence ID" value="REC60655.1"/>
    <property type="molecule type" value="Genomic_DNA"/>
</dbReference>
<sequence length="551" mass="61964">MKIKLLFVLACLAQFCHAQIEGTWNGEVDIQTMKLPVIFKISKKSQGYTTTLISPKQSAKEIPTDKTDFSNNELSLEIGSINAGYKGIYKTDHFEGNLIQNGKTMTLNLYRDIIKPESSEVSYLNGKAINTQKIDEFLDYMVKNNQEIGSIAIFRDGKPVYKRNFGQNLLPGNTAYDQNTGYRIGSISKLMTAVMLLQLIEKGKLNLTDPLSKFYPEIPNAEKITIQTMLNHTSGLGDYVGESIENNWLFGKAVGDKAIIEAIKKNEVSAKPGEKFKYSNSAYFLLSRILEKIYKKPYNEILKENILNKAPMPHTFSVLDNPKNIFKSYELKNGSWKEVKDFDFHNCIGLGDITSTPEDLNIFINALFNGTFIKKETLDMMISNKKEKVFGSGIMKIPFYNIISYGHGGTTAGSHSIVSFEPTDQLSYAVTINGKNFPQNSFYIGIMNLVYGRDYQYPAFNNTKTPAADLEKYVGDYTSKDIALGLKILIKDDTLYAQGTNQPEFPLTALEKDQFTFEKAGLKLSFTPENKQLHLTQGGKTYLFNKKSPGK</sequence>
<evidence type="ECO:0000259" key="2">
    <source>
        <dbReference type="Pfam" id="PF00144"/>
    </source>
</evidence>
<dbReference type="InterPro" id="IPR001466">
    <property type="entry name" value="Beta-lactam-related"/>
</dbReference>
<evidence type="ECO:0000256" key="1">
    <source>
        <dbReference type="SAM" id="SignalP"/>
    </source>
</evidence>
<name>A0A3D9C462_9FLAO</name>
<dbReference type="Gene3D" id="3.40.710.10">
    <property type="entry name" value="DD-peptidase/beta-lactamase superfamily"/>
    <property type="match status" value="1"/>
</dbReference>
<organism evidence="3 4">
    <name type="scientific">Chryseobacterium pennae</name>
    <dbReference type="NCBI Taxonomy" id="2258962"/>
    <lineage>
        <taxon>Bacteria</taxon>
        <taxon>Pseudomonadati</taxon>
        <taxon>Bacteroidota</taxon>
        <taxon>Flavobacteriia</taxon>
        <taxon>Flavobacteriales</taxon>
        <taxon>Weeksellaceae</taxon>
        <taxon>Chryseobacterium group</taxon>
        <taxon>Chryseobacterium</taxon>
    </lineage>
</organism>
<reference evidence="4" key="1">
    <citation type="submission" date="2018-06" db="EMBL/GenBank/DDBJ databases">
        <authorList>
            <person name="Lum Nde A."/>
            <person name="Hugo C."/>
        </authorList>
    </citation>
    <scope>NUCLEOTIDE SEQUENCE [LARGE SCALE GENOMIC DNA]</scope>
    <source>
        <strain evidence="4">1_F178</strain>
    </source>
</reference>
<feature type="signal peptide" evidence="1">
    <location>
        <begin position="1"/>
        <end position="18"/>
    </location>
</feature>
<feature type="chain" id="PRO_5017648546" description="Beta-lactamase-related domain-containing protein" evidence="1">
    <location>
        <begin position="19"/>
        <end position="551"/>
    </location>
</feature>
<proteinExistence type="predicted"/>
<evidence type="ECO:0000313" key="3">
    <source>
        <dbReference type="EMBL" id="REC60655.1"/>
    </source>
</evidence>
<accession>A0A3D9C462</accession>
<keyword evidence="1" id="KW-0732">Signal</keyword>
<dbReference type="AlphaFoldDB" id="A0A3D9C462"/>
<protein>
    <recommendedName>
        <fullName evidence="2">Beta-lactamase-related domain-containing protein</fullName>
    </recommendedName>
</protein>
<dbReference type="RefSeq" id="WP_115972444.1">
    <property type="nucleotide sequence ID" value="NZ_QNVT01000022.1"/>
</dbReference>
<evidence type="ECO:0000313" key="4">
    <source>
        <dbReference type="Proteomes" id="UP000256686"/>
    </source>
</evidence>
<dbReference type="Pfam" id="PF00144">
    <property type="entry name" value="Beta-lactamase"/>
    <property type="match status" value="1"/>
</dbReference>
<dbReference type="InterPro" id="IPR012338">
    <property type="entry name" value="Beta-lactam/transpept-like"/>
</dbReference>
<dbReference type="PANTHER" id="PTHR46825:SF9">
    <property type="entry name" value="BETA-LACTAMASE-RELATED DOMAIN-CONTAINING PROTEIN"/>
    <property type="match status" value="1"/>
</dbReference>